<proteinExistence type="predicted"/>
<feature type="domain" description="FIIND" evidence="5">
    <location>
        <begin position="47"/>
        <end position="163"/>
    </location>
</feature>
<reference evidence="6" key="1">
    <citation type="submission" date="2025-08" db="UniProtKB">
        <authorList>
            <consortium name="RefSeq"/>
        </authorList>
    </citation>
    <scope>IDENTIFICATION</scope>
    <source>
        <tissue evidence="6">Muscle</tissue>
    </source>
</reference>
<dbReference type="Proteomes" id="UP001155660">
    <property type="component" value="Chromosome A7"/>
</dbReference>
<evidence type="ECO:0000259" key="5">
    <source>
        <dbReference type="PROSITE" id="PS51830"/>
    </source>
</evidence>
<dbReference type="GeneID" id="122145822"/>
<keyword evidence="3" id="KW-0399">Innate immunity</keyword>
<evidence type="ECO:0000256" key="3">
    <source>
        <dbReference type="ARBA" id="ARBA00022588"/>
    </source>
</evidence>
<evidence type="ECO:0000313" key="6">
    <source>
        <dbReference type="RefSeq" id="XP_042617358.1"/>
    </source>
</evidence>
<dbReference type="Pfam" id="PF13553">
    <property type="entry name" value="FIIND"/>
    <property type="match status" value="1"/>
</dbReference>
<evidence type="ECO:0000256" key="1">
    <source>
        <dbReference type="ARBA" id="ARBA00004514"/>
    </source>
</evidence>
<dbReference type="InterPro" id="IPR051249">
    <property type="entry name" value="NLRP_Inflammasome"/>
</dbReference>
<dbReference type="PROSITE" id="PS51830">
    <property type="entry name" value="FIIND"/>
    <property type="match status" value="1"/>
</dbReference>
<organism evidence="6">
    <name type="scientific">Cyprinus carpio</name>
    <name type="common">Common carp</name>
    <dbReference type="NCBI Taxonomy" id="7962"/>
    <lineage>
        <taxon>Eukaryota</taxon>
        <taxon>Metazoa</taxon>
        <taxon>Chordata</taxon>
        <taxon>Craniata</taxon>
        <taxon>Vertebrata</taxon>
        <taxon>Euteleostomi</taxon>
        <taxon>Actinopterygii</taxon>
        <taxon>Neopterygii</taxon>
        <taxon>Teleostei</taxon>
        <taxon>Ostariophysi</taxon>
        <taxon>Cypriniformes</taxon>
        <taxon>Cyprinidae</taxon>
        <taxon>Cyprininae</taxon>
        <taxon>Cyprinus</taxon>
    </lineage>
</organism>
<dbReference type="OrthoDB" id="8869108at2759"/>
<dbReference type="InterPro" id="IPR025307">
    <property type="entry name" value="FIIND_dom"/>
</dbReference>
<dbReference type="RefSeq" id="XP_042617358.1">
    <property type="nucleotide sequence ID" value="XM_042761424.1"/>
</dbReference>
<dbReference type="KEGG" id="ccar:122145822"/>
<evidence type="ECO:0000256" key="4">
    <source>
        <dbReference type="ARBA" id="ARBA00022859"/>
    </source>
</evidence>
<dbReference type="PANTHER" id="PTHR46985">
    <property type="entry name" value="NACHT, LRR AND PYD DOMAINS-CONTAINING PROTEIN 1"/>
    <property type="match status" value="1"/>
</dbReference>
<keyword evidence="4" id="KW-0391">Immunity</keyword>
<dbReference type="GO" id="GO:0005829">
    <property type="term" value="C:cytosol"/>
    <property type="evidence" value="ECO:0007669"/>
    <property type="project" value="UniProtKB-SubCell"/>
</dbReference>
<name>A0A9Q9YBW4_CYPCA</name>
<dbReference type="GO" id="GO:0045087">
    <property type="term" value="P:innate immune response"/>
    <property type="evidence" value="ECO:0007669"/>
    <property type="project" value="UniProtKB-KW"/>
</dbReference>
<accession>A0A9Q9YBW4</accession>
<evidence type="ECO:0000256" key="2">
    <source>
        <dbReference type="ARBA" id="ARBA00022490"/>
    </source>
</evidence>
<protein>
    <submittedName>
        <fullName evidence="6">NACHT, LRR and PYD domains-containing protein 1 homolog</fullName>
    </submittedName>
</protein>
<sequence>MKDLKKAQKPFPAIQKLFQVEMSYKLRTAYNKMGIDTKGCETCELEDDSEWEVQKPSEVTADANIKYSVSSSAGQYECSETGLRWRWDSDVSLEYQFVDWESLHEDIMKNYKPCGPLMDITVTSGTLEEIHLPHFICVDSVSSSDDAVKALHVNGSEASIGEM</sequence>
<comment type="subcellular location">
    <subcellularLocation>
        <location evidence="1">Cytoplasm</location>
        <location evidence="1">Cytosol</location>
    </subcellularLocation>
</comment>
<keyword evidence="2" id="KW-0963">Cytoplasm</keyword>
<dbReference type="AlphaFoldDB" id="A0A9Q9YBW4"/>
<dbReference type="PANTHER" id="PTHR46985:SF2">
    <property type="entry name" value="APOPTOSIS-ASSOCIATED SPECK-LIKE PROTEIN CONTAINING A CARD"/>
    <property type="match status" value="1"/>
</dbReference>
<gene>
    <name evidence="6" type="primary">LOC122145822</name>
</gene>